<dbReference type="Proteomes" id="UP001642464">
    <property type="component" value="Unassembled WGS sequence"/>
</dbReference>
<gene>
    <name evidence="8" type="ORF">SCF082_LOCUS1733</name>
</gene>
<dbReference type="InterPro" id="IPR005123">
    <property type="entry name" value="Oxoglu/Fe-dep_dioxygenase_dom"/>
</dbReference>
<dbReference type="EMBL" id="CAXAMM010000847">
    <property type="protein sequence ID" value="CAK8989257.1"/>
    <property type="molecule type" value="Genomic_DNA"/>
</dbReference>
<reference evidence="8 9" key="1">
    <citation type="submission" date="2024-02" db="EMBL/GenBank/DDBJ databases">
        <authorList>
            <person name="Chen Y."/>
            <person name="Shah S."/>
            <person name="Dougan E. K."/>
            <person name="Thang M."/>
            <person name="Chan C."/>
        </authorList>
    </citation>
    <scope>NUCLEOTIDE SEQUENCE [LARGE SCALE GENOMIC DNA]</scope>
</reference>
<evidence type="ECO:0000256" key="2">
    <source>
        <dbReference type="ARBA" id="ARBA00022723"/>
    </source>
</evidence>
<evidence type="ECO:0000259" key="7">
    <source>
        <dbReference type="PROSITE" id="PS51471"/>
    </source>
</evidence>
<comment type="caution">
    <text evidence="8">The sequence shown here is derived from an EMBL/GenBank/DDBJ whole genome shotgun (WGS) entry which is preliminary data.</text>
</comment>
<dbReference type="PROSITE" id="PS51471">
    <property type="entry name" value="FE2OG_OXY"/>
    <property type="match status" value="1"/>
</dbReference>
<evidence type="ECO:0000256" key="1">
    <source>
        <dbReference type="ARBA" id="ARBA00001961"/>
    </source>
</evidence>
<protein>
    <submittedName>
        <fullName evidence="8">Prolyl 4-hydroxylase 2 (AtP4H-2) (AtP4H2)</fullName>
    </submittedName>
</protein>
<dbReference type="InterPro" id="IPR006620">
    <property type="entry name" value="Pro_4_hyd_alph"/>
</dbReference>
<evidence type="ECO:0000313" key="9">
    <source>
        <dbReference type="Proteomes" id="UP001642464"/>
    </source>
</evidence>
<name>A0ABP0HGZ3_9DINO</name>
<evidence type="ECO:0000256" key="6">
    <source>
        <dbReference type="SAM" id="MobiDB-lite"/>
    </source>
</evidence>
<keyword evidence="3" id="KW-0223">Dioxygenase</keyword>
<accession>A0ABP0HGZ3</accession>
<keyword evidence="5" id="KW-0408">Iron</keyword>
<dbReference type="InterPro" id="IPR045054">
    <property type="entry name" value="P4HA-like"/>
</dbReference>
<feature type="compositionally biased region" description="Basic and acidic residues" evidence="6">
    <location>
        <begin position="184"/>
        <end position="196"/>
    </location>
</feature>
<feature type="region of interest" description="Disordered" evidence="6">
    <location>
        <begin position="170"/>
        <end position="196"/>
    </location>
</feature>
<dbReference type="InterPro" id="IPR044862">
    <property type="entry name" value="Pro_4_hyd_alph_FE2OG_OXY"/>
</dbReference>
<evidence type="ECO:0000313" key="8">
    <source>
        <dbReference type="EMBL" id="CAK8989257.1"/>
    </source>
</evidence>
<dbReference type="PANTHER" id="PTHR10869">
    <property type="entry name" value="PROLYL 4-HYDROXYLASE ALPHA SUBUNIT"/>
    <property type="match status" value="1"/>
</dbReference>
<keyword evidence="2" id="KW-0479">Metal-binding</keyword>
<sequence length="654" mass="75365">MAIRWANFEYGVVDTTWPTHVEEQERLLNCTHWYRLQAHTNIPNYWPYLGAFRLRGRLEDCELHVFRRGQDRIFVARAVSDNVLWLNVTLSSHKEALKATRTFAMSVEVIGSIYIPARAVRGLALSDRSVDWTEIGVDRAEKMDGTGLRSQVAKEAIKVMQKYLERHEQFQRFDQNSGPPRSSPEGRRAAAQTREGKETKHRFYFIPLKAVVNDRLGARFERKLAQLRTHVTPSLVTPSLVFHGAPSQEPQAVVMTGRNELMARTVRRADRAWVALAAVTAARESCEVSQWLQEEAVDQGYHVLCISEQEPIQLYVEGLQSQMLQLQGGKLVERLEEKLHIRRHLEFLEEGQSTVTQWPKQSWAVFTSEGERWRPEELDELVEGYRGVALLFEGGVWRWPPVRPGFRRSVLPGVVLETVATRPALFSLDLAPESGTADASASRLLRHAAATAERRLFRSETESQVSEERTSDQAWLSYGSTPELRELKDFTARVLRIPATYFEEKLQVLRYQKGQYYDAHRDYWDPAEFPYEDRFLHANSQTWLMRHATFFWYLQRPEKGGETWFPRAHGGPIPWDEWTACDSRGVKMGKDRVAILFYSLYSSGDVDDYSWHCGCPVENGTKWAANSWVWNQPFEPPFAQRMPPHPAELGDAEL</sequence>
<comment type="cofactor">
    <cofactor evidence="1">
        <name>L-ascorbate</name>
        <dbReference type="ChEBI" id="CHEBI:38290"/>
    </cofactor>
</comment>
<keyword evidence="9" id="KW-1185">Reference proteome</keyword>
<evidence type="ECO:0000256" key="4">
    <source>
        <dbReference type="ARBA" id="ARBA00023002"/>
    </source>
</evidence>
<proteinExistence type="predicted"/>
<dbReference type="SMART" id="SM00702">
    <property type="entry name" value="P4Hc"/>
    <property type="match status" value="1"/>
</dbReference>
<evidence type="ECO:0000256" key="5">
    <source>
        <dbReference type="ARBA" id="ARBA00023004"/>
    </source>
</evidence>
<dbReference type="Gene3D" id="2.60.120.620">
    <property type="entry name" value="q2cbj1_9rhob like domain"/>
    <property type="match status" value="1"/>
</dbReference>
<dbReference type="PANTHER" id="PTHR10869:SF246">
    <property type="entry name" value="TRANSMEMBRANE PROLYL 4-HYDROXYLASE"/>
    <property type="match status" value="1"/>
</dbReference>
<organism evidence="8 9">
    <name type="scientific">Durusdinium trenchii</name>
    <dbReference type="NCBI Taxonomy" id="1381693"/>
    <lineage>
        <taxon>Eukaryota</taxon>
        <taxon>Sar</taxon>
        <taxon>Alveolata</taxon>
        <taxon>Dinophyceae</taxon>
        <taxon>Suessiales</taxon>
        <taxon>Symbiodiniaceae</taxon>
        <taxon>Durusdinium</taxon>
    </lineage>
</organism>
<keyword evidence="4" id="KW-0560">Oxidoreductase</keyword>
<feature type="domain" description="Fe2OG dioxygenase" evidence="7">
    <location>
        <begin position="501"/>
        <end position="633"/>
    </location>
</feature>
<dbReference type="Pfam" id="PF13640">
    <property type="entry name" value="2OG-FeII_Oxy_3"/>
    <property type="match status" value="1"/>
</dbReference>
<evidence type="ECO:0000256" key="3">
    <source>
        <dbReference type="ARBA" id="ARBA00022964"/>
    </source>
</evidence>